<reference evidence="1 2" key="1">
    <citation type="submission" date="2019-07" db="EMBL/GenBank/DDBJ databases">
        <title>Flavobacterium sp. nov., isolated from glacier ice.</title>
        <authorList>
            <person name="Liu Q."/>
            <person name="Xin Y.-H."/>
        </authorList>
    </citation>
    <scope>NUCLEOTIDE SEQUENCE [LARGE SCALE GENOMIC DNA]</scope>
    <source>
        <strain evidence="1 2">ZT4R6</strain>
    </source>
</reference>
<keyword evidence="1" id="KW-0808">Transferase</keyword>
<proteinExistence type="predicted"/>
<dbReference type="Pfam" id="PF08843">
    <property type="entry name" value="AbiEii"/>
    <property type="match status" value="1"/>
</dbReference>
<dbReference type="OrthoDB" id="9780929at2"/>
<protein>
    <submittedName>
        <fullName evidence="1">Nucleotidyl transferase AbiEii/AbiGii toxin family protein</fullName>
    </submittedName>
</protein>
<dbReference type="Gene3D" id="3.10.450.620">
    <property type="entry name" value="JHP933, nucleotidyltransferase-like core domain"/>
    <property type="match status" value="1"/>
</dbReference>
<dbReference type="InterPro" id="IPR014942">
    <property type="entry name" value="AbiEii"/>
</dbReference>
<dbReference type="GO" id="GO:0016740">
    <property type="term" value="F:transferase activity"/>
    <property type="evidence" value="ECO:0007669"/>
    <property type="project" value="UniProtKB-KW"/>
</dbReference>
<organism evidence="1 2">
    <name type="scientific">Flavobacterium zepuense</name>
    <dbReference type="NCBI Taxonomy" id="2593302"/>
    <lineage>
        <taxon>Bacteria</taxon>
        <taxon>Pseudomonadati</taxon>
        <taxon>Bacteroidota</taxon>
        <taxon>Flavobacteriia</taxon>
        <taxon>Flavobacteriales</taxon>
        <taxon>Flavobacteriaceae</taxon>
        <taxon>Flavobacterium</taxon>
    </lineage>
</organism>
<evidence type="ECO:0000313" key="2">
    <source>
        <dbReference type="Proteomes" id="UP000320643"/>
    </source>
</evidence>
<evidence type="ECO:0000313" key="1">
    <source>
        <dbReference type="EMBL" id="TRW25965.1"/>
    </source>
</evidence>
<dbReference type="Proteomes" id="UP000320643">
    <property type="component" value="Unassembled WGS sequence"/>
</dbReference>
<accession>A0A552V670</accession>
<name>A0A552V670_9FLAO</name>
<keyword evidence="2" id="KW-1185">Reference proteome</keyword>
<gene>
    <name evidence="1" type="ORF">FMM05_07015</name>
</gene>
<comment type="caution">
    <text evidence="1">The sequence shown here is derived from an EMBL/GenBank/DDBJ whole genome shotgun (WGS) entry which is preliminary data.</text>
</comment>
<sequence length="332" mass="39190">MNQWLQLTEKRRLEILNLASNRTGLPAQAIEKDWWVTIVLHAIFSSEYAPYLIFKGGTSLSKAYNLIQRFSEDIDLAIDRDFLNFKGELSKSQIKKLRKASGQFIVGPFRNALDQRLQEMQIPKELYTLKTDEHVDDTSDPHTIELEYNTIVEQGDYLPQRVLIEIGARSLTEPAENKTIQSILDETFPEQPFTEQVFDVTVVVPTKTFLEKVFLLHEEFSKPFDKIRFVRLSRHLYDLEKLMDHEFGIEALNDIELFATIVAHRSTYNIVRGISYERHTHQLLNFIPPNEVIELWRQDYQEMRENMFYGETLEFDQIILRLRELNKRFNDK</sequence>
<dbReference type="EMBL" id="VJVZ01000003">
    <property type="protein sequence ID" value="TRW25965.1"/>
    <property type="molecule type" value="Genomic_DNA"/>
</dbReference>
<dbReference type="AlphaFoldDB" id="A0A552V670"/>